<organism evidence="1 2">
    <name type="scientific">Paraburkholderia franconis</name>
    <dbReference type="NCBI Taxonomy" id="2654983"/>
    <lineage>
        <taxon>Bacteria</taxon>
        <taxon>Pseudomonadati</taxon>
        <taxon>Pseudomonadota</taxon>
        <taxon>Betaproteobacteria</taxon>
        <taxon>Burkholderiales</taxon>
        <taxon>Burkholderiaceae</taxon>
        <taxon>Paraburkholderia</taxon>
    </lineage>
</organism>
<gene>
    <name evidence="1" type="ORF">GCT13_35320</name>
</gene>
<dbReference type="SUPFAM" id="SSF56300">
    <property type="entry name" value="Metallo-dependent phosphatases"/>
    <property type="match status" value="1"/>
</dbReference>
<accession>A0A7X1NH99</accession>
<evidence type="ECO:0000313" key="2">
    <source>
        <dbReference type="Proteomes" id="UP000484381"/>
    </source>
</evidence>
<dbReference type="Proteomes" id="UP000484381">
    <property type="component" value="Unassembled WGS sequence"/>
</dbReference>
<sequence>MLANGHDDGHSEGRAYAIGLWGDLPYSDTQALVGVPNLIADMNAQKLAFTVHDGDLKAGSGTPGSAAPSTCSDALYVQAQGYFNALKSAAMFTPGDNDWTDCDRASNGGFSSRERLDHERQLFFSSPWSLGQRPILQEVQTDKLCLDSNSHLVSCVENRRWMVNGVVYATLNIQGSCNNLCDTNPDPAEHAARNHADIVWMQQTFDEAKARGASAIMFISQADPGWDNSDATRAPTRDPKTLVENDMLPGSDPAFPGPTPDGFKDFLLALRDEVIAFRKPVAYVHGDSHYFRIDRPFLDAQGRRLENFLRVETFGDNQANGNNDVQWLKVFVDDRTREVFSFQPQIVPANRTAVPQP</sequence>
<evidence type="ECO:0008006" key="3">
    <source>
        <dbReference type="Google" id="ProtNLM"/>
    </source>
</evidence>
<name>A0A7X1NH99_9BURK</name>
<evidence type="ECO:0000313" key="1">
    <source>
        <dbReference type="EMBL" id="MPW21980.1"/>
    </source>
</evidence>
<dbReference type="AlphaFoldDB" id="A0A7X1NH99"/>
<protein>
    <recommendedName>
        <fullName evidence="3">Calcineurin-like phosphoesterase domain-containing protein</fullName>
    </recommendedName>
</protein>
<keyword evidence="2" id="KW-1185">Reference proteome</keyword>
<dbReference type="EMBL" id="WHNP01000054">
    <property type="protein sequence ID" value="MPW21980.1"/>
    <property type="molecule type" value="Genomic_DNA"/>
</dbReference>
<reference evidence="1 2" key="1">
    <citation type="submission" date="2019-10" db="EMBL/GenBank/DDBJ databases">
        <title>Paraburkholderia sp. isolated from nodules of Mimosa pudica from Brazilian Atlantic Forest soils.</title>
        <authorList>
            <person name="Paulitsch F."/>
            <person name="Hungria M."/>
            <person name="Dall'Agnol R."/>
        </authorList>
    </citation>
    <scope>NUCLEOTIDE SEQUENCE [LARGE SCALE GENOMIC DNA]</scope>
    <source>
        <strain evidence="1 2">CNPSo 3157</strain>
    </source>
</reference>
<dbReference type="InterPro" id="IPR029052">
    <property type="entry name" value="Metallo-depent_PP-like"/>
</dbReference>
<proteinExistence type="predicted"/>
<comment type="caution">
    <text evidence="1">The sequence shown here is derived from an EMBL/GenBank/DDBJ whole genome shotgun (WGS) entry which is preliminary data.</text>
</comment>